<dbReference type="AlphaFoldDB" id="A0A6J7ES18"/>
<gene>
    <name evidence="2" type="ORF">UFOPK2658_01754</name>
    <name evidence="3" type="ORF">UFOPK3004_01146</name>
    <name evidence="4" type="ORF">UFOPK3304_01922</name>
    <name evidence="5" type="ORF">UFOPK3494_01851</name>
    <name evidence="6" type="ORF">UFOPK4134_01595</name>
</gene>
<accession>A0A6J7ES18</accession>
<evidence type="ECO:0000313" key="2">
    <source>
        <dbReference type="EMBL" id="CAB4732079.1"/>
    </source>
</evidence>
<dbReference type="PROSITE" id="PS51257">
    <property type="entry name" value="PROKAR_LIPOPROTEIN"/>
    <property type="match status" value="1"/>
</dbReference>
<evidence type="ECO:0000313" key="6">
    <source>
        <dbReference type="EMBL" id="CAB5036274.1"/>
    </source>
</evidence>
<reference evidence="4" key="1">
    <citation type="submission" date="2020-05" db="EMBL/GenBank/DDBJ databases">
        <authorList>
            <person name="Chiriac C."/>
            <person name="Salcher M."/>
            <person name="Ghai R."/>
            <person name="Kavagutti S V."/>
        </authorList>
    </citation>
    <scope>NUCLEOTIDE SEQUENCE</scope>
</reference>
<evidence type="ECO:0000313" key="5">
    <source>
        <dbReference type="EMBL" id="CAB4916718.1"/>
    </source>
</evidence>
<organism evidence="4">
    <name type="scientific">freshwater metagenome</name>
    <dbReference type="NCBI Taxonomy" id="449393"/>
    <lineage>
        <taxon>unclassified sequences</taxon>
        <taxon>metagenomes</taxon>
        <taxon>ecological metagenomes</taxon>
    </lineage>
</organism>
<evidence type="ECO:0000313" key="4">
    <source>
        <dbReference type="EMBL" id="CAB4883875.1"/>
    </source>
</evidence>
<dbReference type="EMBL" id="CAEZYH010000118">
    <property type="protein sequence ID" value="CAB4732079.1"/>
    <property type="molecule type" value="Genomic_DNA"/>
</dbReference>
<protein>
    <submittedName>
        <fullName evidence="4">Unannotated protein</fullName>
    </submittedName>
</protein>
<dbReference type="EMBL" id="CAFAAL010000104">
    <property type="protein sequence ID" value="CAB4809622.1"/>
    <property type="molecule type" value="Genomic_DNA"/>
</dbReference>
<dbReference type="EMBL" id="CAFBLJ010000181">
    <property type="protein sequence ID" value="CAB4883875.1"/>
    <property type="molecule type" value="Genomic_DNA"/>
</dbReference>
<evidence type="ECO:0000256" key="1">
    <source>
        <dbReference type="SAM" id="MobiDB-lite"/>
    </source>
</evidence>
<name>A0A6J7ES18_9ZZZZ</name>
<feature type="region of interest" description="Disordered" evidence="1">
    <location>
        <begin position="137"/>
        <end position="157"/>
    </location>
</feature>
<evidence type="ECO:0000313" key="3">
    <source>
        <dbReference type="EMBL" id="CAB4809622.1"/>
    </source>
</evidence>
<sequence>MHLLRNFSRPLAIVALAVTPIFAVSCGDDSSSSRSSDEEFCAKLIEIEASNAFNLDDNDPEMLKEMLIVFADLAKTAPNDELKKAIETMGPFIEKMSQIDENDPDAFGELMSMMFDPEVAAAGETFDAYSTDVCKIPPTTDSSSMDDSSMTFPPSSDDQIMFDEGTILGDMAADEITNAVEALKSTNFPNGYISSSGIEATGDGSSLVTVDFADTDSVDAVAICEAIDAAIAEKTTDTNVSIKVSVDGKEVGGRPVGGTCSAK</sequence>
<proteinExistence type="predicted"/>
<dbReference type="EMBL" id="CAFBPS010000164">
    <property type="protein sequence ID" value="CAB5036274.1"/>
    <property type="molecule type" value="Genomic_DNA"/>
</dbReference>
<dbReference type="EMBL" id="CAFBMF010000208">
    <property type="protein sequence ID" value="CAB4916718.1"/>
    <property type="molecule type" value="Genomic_DNA"/>
</dbReference>